<reference evidence="2" key="1">
    <citation type="journal article" date="2019" name="Int. J. Syst. Evol. Microbiol.">
        <title>The Global Catalogue of Microorganisms (GCM) 10K type strain sequencing project: providing services to taxonomists for standard genome sequencing and annotation.</title>
        <authorList>
            <consortium name="The Broad Institute Genomics Platform"/>
            <consortium name="The Broad Institute Genome Sequencing Center for Infectious Disease"/>
            <person name="Wu L."/>
            <person name="Ma J."/>
        </authorList>
    </citation>
    <scope>NUCLEOTIDE SEQUENCE [LARGE SCALE GENOMIC DNA]</scope>
    <source>
        <strain evidence="2">NBRC 111980</strain>
    </source>
</reference>
<protein>
    <submittedName>
        <fullName evidence="1">Uncharacterized protein</fullName>
    </submittedName>
</protein>
<name>A0ABQ5XNY8_9GAMM</name>
<dbReference type="EMBL" id="BSOB01000010">
    <property type="protein sequence ID" value="GLQ92235.1"/>
    <property type="molecule type" value="Genomic_DNA"/>
</dbReference>
<gene>
    <name evidence="1" type="ORF">GCM10007901_11860</name>
</gene>
<keyword evidence="2" id="KW-1185">Reference proteome</keyword>
<accession>A0ABQ5XNY8</accession>
<dbReference type="Proteomes" id="UP001156670">
    <property type="component" value="Unassembled WGS sequence"/>
</dbReference>
<evidence type="ECO:0000313" key="2">
    <source>
        <dbReference type="Proteomes" id="UP001156670"/>
    </source>
</evidence>
<comment type="caution">
    <text evidence="1">The sequence shown here is derived from an EMBL/GenBank/DDBJ whole genome shotgun (WGS) entry which is preliminary data.</text>
</comment>
<evidence type="ECO:0000313" key="1">
    <source>
        <dbReference type="EMBL" id="GLQ92235.1"/>
    </source>
</evidence>
<proteinExistence type="predicted"/>
<sequence>MEQAGLQMLHIIDSVIQGAEMTAFMGNKQQSVSCAEPTVDADDSDLLQQEATLAVQDLKCWALVLKRNLQSLRMSEQDETAFDARLVADGTTG</sequence>
<organism evidence="1 2">
    <name type="scientific">Dyella acidisoli</name>
    <dbReference type="NCBI Taxonomy" id="1867834"/>
    <lineage>
        <taxon>Bacteria</taxon>
        <taxon>Pseudomonadati</taxon>
        <taxon>Pseudomonadota</taxon>
        <taxon>Gammaproteobacteria</taxon>
        <taxon>Lysobacterales</taxon>
        <taxon>Rhodanobacteraceae</taxon>
        <taxon>Dyella</taxon>
    </lineage>
</organism>